<reference evidence="3 4" key="1">
    <citation type="journal article" date="2017" name="Mol. Biol. Evol.">
        <title>The 4-celled Tetrabaena socialis nuclear genome reveals the essential components for genetic control of cell number at the origin of multicellularity in the volvocine lineage.</title>
        <authorList>
            <person name="Featherston J."/>
            <person name="Arakaki Y."/>
            <person name="Hanschen E.R."/>
            <person name="Ferris P.J."/>
            <person name="Michod R.E."/>
            <person name="Olson B.J.S.C."/>
            <person name="Nozaki H."/>
            <person name="Durand P.M."/>
        </authorList>
    </citation>
    <scope>NUCLEOTIDE SEQUENCE [LARGE SCALE GENOMIC DNA]</scope>
    <source>
        <strain evidence="3 4">NIES-571</strain>
    </source>
</reference>
<keyword evidence="1" id="KW-0732">Signal</keyword>
<dbReference type="Gene3D" id="2.30.180.10">
    <property type="entry name" value="FAS1 domain"/>
    <property type="match status" value="1"/>
</dbReference>
<keyword evidence="4" id="KW-1185">Reference proteome</keyword>
<dbReference type="SUPFAM" id="SSF82153">
    <property type="entry name" value="FAS1 domain"/>
    <property type="match status" value="1"/>
</dbReference>
<protein>
    <recommendedName>
        <fullName evidence="2">FAS1 domain-containing protein</fullName>
    </recommendedName>
</protein>
<dbReference type="Pfam" id="PF02469">
    <property type="entry name" value="Fasciclin"/>
    <property type="match status" value="1"/>
</dbReference>
<dbReference type="PROSITE" id="PS50213">
    <property type="entry name" value="FAS1"/>
    <property type="match status" value="1"/>
</dbReference>
<dbReference type="OrthoDB" id="544886at2759"/>
<proteinExistence type="predicted"/>
<evidence type="ECO:0000259" key="2">
    <source>
        <dbReference type="PROSITE" id="PS50213"/>
    </source>
</evidence>
<accession>A0A2J7ZSF1</accession>
<dbReference type="EMBL" id="PGGS01000535">
    <property type="protein sequence ID" value="PNH03199.1"/>
    <property type="molecule type" value="Genomic_DNA"/>
</dbReference>
<dbReference type="SMART" id="SM00554">
    <property type="entry name" value="FAS1"/>
    <property type="match status" value="1"/>
</dbReference>
<organism evidence="3 4">
    <name type="scientific">Tetrabaena socialis</name>
    <dbReference type="NCBI Taxonomy" id="47790"/>
    <lineage>
        <taxon>Eukaryota</taxon>
        <taxon>Viridiplantae</taxon>
        <taxon>Chlorophyta</taxon>
        <taxon>core chlorophytes</taxon>
        <taxon>Chlorophyceae</taxon>
        <taxon>CS clade</taxon>
        <taxon>Chlamydomonadales</taxon>
        <taxon>Tetrabaenaceae</taxon>
        <taxon>Tetrabaena</taxon>
    </lineage>
</organism>
<evidence type="ECO:0000256" key="1">
    <source>
        <dbReference type="SAM" id="SignalP"/>
    </source>
</evidence>
<feature type="signal peptide" evidence="1">
    <location>
        <begin position="1"/>
        <end position="23"/>
    </location>
</feature>
<dbReference type="InterPro" id="IPR036378">
    <property type="entry name" value="FAS1_dom_sf"/>
</dbReference>
<evidence type="ECO:0000313" key="3">
    <source>
        <dbReference type="EMBL" id="PNH03199.1"/>
    </source>
</evidence>
<feature type="domain" description="FAS1" evidence="2">
    <location>
        <begin position="41"/>
        <end position="182"/>
    </location>
</feature>
<name>A0A2J7ZSF1_9CHLO</name>
<comment type="caution">
    <text evidence="3">The sequence shown here is derived from an EMBL/GenBank/DDBJ whole genome shotgun (WGS) entry which is preliminary data.</text>
</comment>
<dbReference type="AlphaFoldDB" id="A0A2J7ZSF1"/>
<dbReference type="Proteomes" id="UP000236333">
    <property type="component" value="Unassembled WGS sequence"/>
</dbReference>
<gene>
    <name evidence="3" type="ORF">TSOC_010779</name>
</gene>
<feature type="chain" id="PRO_5014403051" description="FAS1 domain-containing protein" evidence="1">
    <location>
        <begin position="24"/>
        <end position="214"/>
    </location>
</feature>
<evidence type="ECO:0000313" key="4">
    <source>
        <dbReference type="Proteomes" id="UP000236333"/>
    </source>
</evidence>
<sequence length="214" mass="21924">MTNRAPVLALMALVAALAVGASAAGGQGRTLLQGKATPINVSKLPTKPAGGPSIEFAIQALNATGLVGAATNETVATIFAPDDPAIQSLAARLNLSRAQLLTSPAVLDVIKLHIIPGVALRSTDLPQGKMVNETSLAGRVLLIKRSGNAVSAMVEGSNVTAEVVQADIPYNRVVVYIINRVLMPPTGMPAITAIPPTTKPAIVTPKTTVTNTTK</sequence>
<dbReference type="InterPro" id="IPR000782">
    <property type="entry name" value="FAS1_domain"/>
</dbReference>